<dbReference type="Pfam" id="PF00341">
    <property type="entry name" value="PDGF"/>
    <property type="match status" value="1"/>
</dbReference>
<dbReference type="SUPFAM" id="SSF57501">
    <property type="entry name" value="Cystine-knot cytokines"/>
    <property type="match status" value="1"/>
</dbReference>
<dbReference type="GO" id="GO:0042056">
    <property type="term" value="F:chemoattractant activity"/>
    <property type="evidence" value="ECO:0007669"/>
    <property type="project" value="TreeGrafter"/>
</dbReference>
<dbReference type="GO" id="GO:0048010">
    <property type="term" value="P:vascular endothelial growth factor receptor signaling pathway"/>
    <property type="evidence" value="ECO:0007669"/>
    <property type="project" value="TreeGrafter"/>
</dbReference>
<dbReference type="PROSITE" id="PS50278">
    <property type="entry name" value="PDGF_2"/>
    <property type="match status" value="1"/>
</dbReference>
<name>A0A3P8Y7Z8_ESOLU</name>
<dbReference type="GO" id="GO:0005615">
    <property type="term" value="C:extracellular space"/>
    <property type="evidence" value="ECO:0007669"/>
    <property type="project" value="TreeGrafter"/>
</dbReference>
<dbReference type="PANTHER" id="PTHR12025:SF9">
    <property type="entry name" value="PLACENTA GROWTH FACTOR"/>
    <property type="match status" value="1"/>
</dbReference>
<dbReference type="GO" id="GO:0038084">
    <property type="term" value="P:vascular endothelial growth factor signaling pathway"/>
    <property type="evidence" value="ECO:0007669"/>
    <property type="project" value="TreeGrafter"/>
</dbReference>
<feature type="region of interest" description="Disordered" evidence="4">
    <location>
        <begin position="174"/>
        <end position="201"/>
    </location>
</feature>
<dbReference type="GO" id="GO:0001666">
    <property type="term" value="P:response to hypoxia"/>
    <property type="evidence" value="ECO:0007669"/>
    <property type="project" value="TreeGrafter"/>
</dbReference>
<accession>A0A3P8Y7Z8</accession>
<evidence type="ECO:0000256" key="4">
    <source>
        <dbReference type="SAM" id="MobiDB-lite"/>
    </source>
</evidence>
<reference evidence="7" key="1">
    <citation type="journal article" date="2014" name="PLoS ONE">
        <title>The genome and linkage map of the northern pike (Esox lucius): conserved synteny revealed between the salmonid sister group and the Neoteleostei.</title>
        <authorList>
            <person name="Rondeau E.B."/>
            <person name="Minkley D.R."/>
            <person name="Leong J.S."/>
            <person name="Messmer A.M."/>
            <person name="Jantzen J.R."/>
            <person name="von Schalburg K.R."/>
            <person name="Lemon C."/>
            <person name="Bird N.H."/>
            <person name="Koop B.F."/>
        </authorList>
    </citation>
    <scope>NUCLEOTIDE SEQUENCE</scope>
</reference>
<protein>
    <recommendedName>
        <fullName evidence="5">Platelet-derived growth factor (PDGF) family profile domain-containing protein</fullName>
    </recommendedName>
</protein>
<evidence type="ECO:0000313" key="6">
    <source>
        <dbReference type="Ensembl" id="ENSELUP00000011924.3"/>
    </source>
</evidence>
<evidence type="ECO:0000313" key="7">
    <source>
        <dbReference type="Proteomes" id="UP000265140"/>
    </source>
</evidence>
<dbReference type="GO" id="GO:0045766">
    <property type="term" value="P:positive regulation of angiogenesis"/>
    <property type="evidence" value="ECO:0007669"/>
    <property type="project" value="TreeGrafter"/>
</dbReference>
<dbReference type="Gene3D" id="2.10.90.10">
    <property type="entry name" value="Cystine-knot cytokines"/>
    <property type="match status" value="1"/>
</dbReference>
<dbReference type="SMART" id="SM00141">
    <property type="entry name" value="PDGF"/>
    <property type="match status" value="1"/>
</dbReference>
<dbReference type="OMA" id="CHPMEQL"/>
<dbReference type="AlphaFoldDB" id="A0A3P8Y7Z8"/>
<dbReference type="GeneID" id="105017540"/>
<dbReference type="Ensembl" id="ENSELUT00000020098.3">
    <property type="protein sequence ID" value="ENSELUP00000011924.3"/>
    <property type="gene ID" value="ENSELUG00000012212.3"/>
</dbReference>
<dbReference type="GO" id="GO:0001938">
    <property type="term" value="P:positive regulation of endothelial cell proliferation"/>
    <property type="evidence" value="ECO:0007669"/>
    <property type="project" value="TreeGrafter"/>
</dbReference>
<dbReference type="InterPro" id="IPR050507">
    <property type="entry name" value="PDGF/VEGF_growth_factor"/>
</dbReference>
<dbReference type="InParanoid" id="A0A3P8Y7Z8"/>
<dbReference type="InterPro" id="IPR029034">
    <property type="entry name" value="Cystine-knot_cytokine"/>
</dbReference>
<dbReference type="GO" id="GO:0005172">
    <property type="term" value="F:vascular endothelial growth factor receptor binding"/>
    <property type="evidence" value="ECO:0007669"/>
    <property type="project" value="TreeGrafter"/>
</dbReference>
<dbReference type="InterPro" id="IPR000072">
    <property type="entry name" value="PDGF/VEGF_dom"/>
</dbReference>
<keyword evidence="1 3" id="KW-0339">Growth factor</keyword>
<dbReference type="Proteomes" id="UP000265140">
    <property type="component" value="Chromosome 18"/>
</dbReference>
<dbReference type="GO" id="GO:0016020">
    <property type="term" value="C:membrane"/>
    <property type="evidence" value="ECO:0007669"/>
    <property type="project" value="InterPro"/>
</dbReference>
<keyword evidence="2" id="KW-1015">Disulfide bond</keyword>
<dbReference type="GO" id="GO:0002040">
    <property type="term" value="P:sprouting angiogenesis"/>
    <property type="evidence" value="ECO:0007669"/>
    <property type="project" value="TreeGrafter"/>
</dbReference>
<reference evidence="6" key="3">
    <citation type="submission" date="2025-08" db="UniProtKB">
        <authorList>
            <consortium name="Ensembl"/>
        </authorList>
    </citation>
    <scope>IDENTIFICATION</scope>
</reference>
<dbReference type="RefSeq" id="XP_010880530.1">
    <property type="nucleotide sequence ID" value="XM_010882228.4"/>
</dbReference>
<feature type="domain" description="Platelet-derived growth factor (PDGF) family profile" evidence="5">
    <location>
        <begin position="71"/>
        <end position="168"/>
    </location>
</feature>
<reference evidence="6" key="2">
    <citation type="submission" date="2020-02" db="EMBL/GenBank/DDBJ databases">
        <title>Esox lucius (northern pike) genome, fEsoLuc1, primary haplotype.</title>
        <authorList>
            <person name="Myers G."/>
            <person name="Karagic N."/>
            <person name="Meyer A."/>
            <person name="Pippel M."/>
            <person name="Reichard M."/>
            <person name="Winkler S."/>
            <person name="Tracey A."/>
            <person name="Sims Y."/>
            <person name="Howe K."/>
            <person name="Rhie A."/>
            <person name="Formenti G."/>
            <person name="Durbin R."/>
            <person name="Fedrigo O."/>
            <person name="Jarvis E.D."/>
        </authorList>
    </citation>
    <scope>NUCLEOTIDE SEQUENCE [LARGE SCALE GENOMIC DNA]</scope>
</reference>
<sequence>MVHRRNIEQNVVCPLTPVLQSQRWAFEKRSISPSCPFKMQSLVCVSQIFTTLLFNLLPAQTSHSPVEMHSEVMLFQEVWGRSLCHSMELLVKVEHEYPEGVEHIFSPACVLLWRCAGCCGDENLECHPTTMRNVTMQLMRITPAERTGKQVELTFVEHQSCECRLRMMDLNESSPRDRIRPRRKKLRKRAKDCRKCQQPLS</sequence>
<proteinExistence type="inferred from homology"/>
<dbReference type="GeneTree" id="ENSGT00940000160164"/>
<organism evidence="6 7">
    <name type="scientific">Esox lucius</name>
    <name type="common">Northern pike</name>
    <dbReference type="NCBI Taxonomy" id="8010"/>
    <lineage>
        <taxon>Eukaryota</taxon>
        <taxon>Metazoa</taxon>
        <taxon>Chordata</taxon>
        <taxon>Craniata</taxon>
        <taxon>Vertebrata</taxon>
        <taxon>Euteleostomi</taxon>
        <taxon>Actinopterygii</taxon>
        <taxon>Neopterygii</taxon>
        <taxon>Teleostei</taxon>
        <taxon>Protacanthopterygii</taxon>
        <taxon>Esociformes</taxon>
        <taxon>Esocidae</taxon>
        <taxon>Esox</taxon>
    </lineage>
</organism>
<evidence type="ECO:0000256" key="2">
    <source>
        <dbReference type="ARBA" id="ARBA00023157"/>
    </source>
</evidence>
<evidence type="ECO:0000256" key="1">
    <source>
        <dbReference type="ARBA" id="ARBA00023030"/>
    </source>
</evidence>
<dbReference type="Bgee" id="ENSELUG00000012212">
    <property type="expression patterns" value="Expressed in spleen and 8 other cell types or tissues"/>
</dbReference>
<dbReference type="GO" id="GO:0050930">
    <property type="term" value="P:induction of positive chemotaxis"/>
    <property type="evidence" value="ECO:0007669"/>
    <property type="project" value="TreeGrafter"/>
</dbReference>
<dbReference type="PANTHER" id="PTHR12025">
    <property type="entry name" value="VASCULAR ENDOTHELIAL GROWTH FACTOR"/>
    <property type="match status" value="1"/>
</dbReference>
<evidence type="ECO:0000259" key="5">
    <source>
        <dbReference type="PROSITE" id="PS50278"/>
    </source>
</evidence>
<dbReference type="CDD" id="cd00135">
    <property type="entry name" value="PDGF"/>
    <property type="match status" value="1"/>
</dbReference>
<reference evidence="6" key="4">
    <citation type="submission" date="2025-09" db="UniProtKB">
        <authorList>
            <consortium name="Ensembl"/>
        </authorList>
    </citation>
    <scope>IDENTIFICATION</scope>
</reference>
<feature type="compositionally biased region" description="Basic residues" evidence="4">
    <location>
        <begin position="179"/>
        <end position="192"/>
    </location>
</feature>
<dbReference type="GO" id="GO:0008083">
    <property type="term" value="F:growth factor activity"/>
    <property type="evidence" value="ECO:0007669"/>
    <property type="project" value="UniProtKB-KW"/>
</dbReference>
<dbReference type="STRING" id="8010.ENSELUP00000011924"/>
<comment type="similarity">
    <text evidence="3">Belongs to the PDGF/VEGF growth factor family.</text>
</comment>
<keyword evidence="7" id="KW-1185">Reference proteome</keyword>
<dbReference type="KEGG" id="els:105017540"/>
<evidence type="ECO:0000256" key="3">
    <source>
        <dbReference type="RuleBase" id="RU003818"/>
    </source>
</evidence>
<dbReference type="GO" id="GO:0060754">
    <property type="term" value="P:positive regulation of mast cell chemotaxis"/>
    <property type="evidence" value="ECO:0007669"/>
    <property type="project" value="TreeGrafter"/>
</dbReference>